<comment type="similarity">
    <text evidence="6">Belongs to the peroxiredoxin family. Tpx subfamily.</text>
</comment>
<dbReference type="OrthoDB" id="9781543at2"/>
<reference evidence="8 9" key="1">
    <citation type="submission" date="2016-10" db="EMBL/GenBank/DDBJ databases">
        <authorList>
            <person name="de Groot N.N."/>
        </authorList>
    </citation>
    <scope>NUCLEOTIDE SEQUENCE [LARGE SCALE GENOMIC DNA]</scope>
    <source>
        <strain evidence="8 9">CGMCC 4.5598</strain>
    </source>
</reference>
<dbReference type="HAMAP" id="MF_00269">
    <property type="entry name" value="Tpx"/>
    <property type="match status" value="1"/>
</dbReference>
<dbReference type="RefSeq" id="WP_091090695.1">
    <property type="nucleotide sequence ID" value="NZ_FOHX01000016.1"/>
</dbReference>
<dbReference type="PANTHER" id="PTHR43110">
    <property type="entry name" value="THIOL PEROXIDASE"/>
    <property type="match status" value="1"/>
</dbReference>
<evidence type="ECO:0000313" key="8">
    <source>
        <dbReference type="EMBL" id="SEU38815.1"/>
    </source>
</evidence>
<dbReference type="InterPro" id="IPR013766">
    <property type="entry name" value="Thioredoxin_domain"/>
</dbReference>
<comment type="function">
    <text evidence="6">Thiol-specific peroxidase that catalyzes the reduction of hydrogen peroxide and organic hydroperoxides to water and alcohols, respectively. Plays a role in cell protection against oxidative stress by detoxifying peroxides.</text>
</comment>
<organism evidence="8 9">
    <name type="scientific">Nonomuraea wenchangensis</name>
    <dbReference type="NCBI Taxonomy" id="568860"/>
    <lineage>
        <taxon>Bacteria</taxon>
        <taxon>Bacillati</taxon>
        <taxon>Actinomycetota</taxon>
        <taxon>Actinomycetes</taxon>
        <taxon>Streptosporangiales</taxon>
        <taxon>Streptosporangiaceae</taxon>
        <taxon>Nonomuraea</taxon>
    </lineage>
</organism>
<dbReference type="NCBIfam" id="NF001808">
    <property type="entry name" value="PRK00522.1"/>
    <property type="match status" value="1"/>
</dbReference>
<accession>A0A1I0LFG2</accession>
<evidence type="ECO:0000256" key="1">
    <source>
        <dbReference type="ARBA" id="ARBA00022559"/>
    </source>
</evidence>
<keyword evidence="3 6" id="KW-0560">Oxidoreductase</keyword>
<feature type="active site" description="Cysteine sulfenic acid (-SOH) intermediate" evidence="6">
    <location>
        <position position="60"/>
    </location>
</feature>
<keyword evidence="9" id="KW-1185">Reference proteome</keyword>
<comment type="subunit">
    <text evidence="6">Homodimer.</text>
</comment>
<evidence type="ECO:0000256" key="5">
    <source>
        <dbReference type="ARBA" id="ARBA00023284"/>
    </source>
</evidence>
<evidence type="ECO:0000313" key="9">
    <source>
        <dbReference type="Proteomes" id="UP000199361"/>
    </source>
</evidence>
<dbReference type="STRING" id="568860.SAMN05421811_11648"/>
<dbReference type="InterPro" id="IPR013740">
    <property type="entry name" value="Redoxin"/>
</dbReference>
<dbReference type="EC" id="1.11.1.24" evidence="6"/>
<evidence type="ECO:0000256" key="4">
    <source>
        <dbReference type="ARBA" id="ARBA00023157"/>
    </source>
</evidence>
<dbReference type="Gene3D" id="3.40.30.10">
    <property type="entry name" value="Glutaredoxin"/>
    <property type="match status" value="1"/>
</dbReference>
<feature type="disulfide bond" description="Redox-active" evidence="6">
    <location>
        <begin position="60"/>
        <end position="94"/>
    </location>
</feature>
<dbReference type="Proteomes" id="UP000199361">
    <property type="component" value="Unassembled WGS sequence"/>
</dbReference>
<comment type="miscellaneous">
    <text evidence="6">The active site is a conserved redox-active cysteine residue, the peroxidatic cysteine (C(P)), which makes the nucleophilic attack on the peroxide substrate. The peroxide oxidizes the C(P)-SH to cysteine sulfenic acid (C(P)-SOH), which then reacts with another cysteine residue, the resolving cysteine (C(R)), to form a disulfide bridge. The disulfide is subsequently reduced by an appropriate electron donor to complete the catalytic cycle. In this atypical 2-Cys peroxiredoxin, C(R) is present in the same subunit to form an intramolecular disulfide. The disulfide is subsequently reduced by thioredoxin.</text>
</comment>
<proteinExistence type="inferred from homology"/>
<evidence type="ECO:0000259" key="7">
    <source>
        <dbReference type="PROSITE" id="PS51352"/>
    </source>
</evidence>
<protein>
    <recommendedName>
        <fullName evidence="6">Thiol peroxidase</fullName>
        <shortName evidence="6">Tpx</shortName>
        <ecNumber evidence="6">1.11.1.24</ecNumber>
    </recommendedName>
    <alternativeName>
        <fullName evidence="6">Peroxiredoxin tpx</fullName>
        <shortName evidence="6">Prx</shortName>
    </alternativeName>
    <alternativeName>
        <fullName evidence="6">Thioredoxin peroxidase</fullName>
    </alternativeName>
    <alternativeName>
        <fullName evidence="6">Thioredoxin-dependent peroxiredoxin</fullName>
    </alternativeName>
</protein>
<evidence type="ECO:0000256" key="3">
    <source>
        <dbReference type="ARBA" id="ARBA00023002"/>
    </source>
</evidence>
<dbReference type="CDD" id="cd03014">
    <property type="entry name" value="PRX_Atyp2cys"/>
    <property type="match status" value="1"/>
</dbReference>
<sequence length="166" mass="17477">MSDVTFKGNPITVGGTFPKQGDSAPDFRLVGGDLAELSLSDLGASTKVLNIFPSVDTGVCAASVRRFNEVAAEHPDVKVLCVSADLPFAQKRFCGAEGLDNVTMLSLMRGREFLLDYGVAQESGPLAGLAARAVVVLDGDNKVVYSELVPEITQEPDYDGALAALK</sequence>
<dbReference type="InterPro" id="IPR050455">
    <property type="entry name" value="Tpx_Peroxidase_subfamily"/>
</dbReference>
<keyword evidence="4 6" id="KW-1015">Disulfide bond</keyword>
<evidence type="ECO:0000256" key="2">
    <source>
        <dbReference type="ARBA" id="ARBA00022862"/>
    </source>
</evidence>
<keyword evidence="2 6" id="KW-0049">Antioxidant</keyword>
<comment type="catalytic activity">
    <reaction evidence="6">
        <text>a hydroperoxide + [thioredoxin]-dithiol = an alcohol + [thioredoxin]-disulfide + H2O</text>
        <dbReference type="Rhea" id="RHEA:62620"/>
        <dbReference type="Rhea" id="RHEA-COMP:10698"/>
        <dbReference type="Rhea" id="RHEA-COMP:10700"/>
        <dbReference type="ChEBI" id="CHEBI:15377"/>
        <dbReference type="ChEBI" id="CHEBI:29950"/>
        <dbReference type="ChEBI" id="CHEBI:30879"/>
        <dbReference type="ChEBI" id="CHEBI:35924"/>
        <dbReference type="ChEBI" id="CHEBI:50058"/>
        <dbReference type="EC" id="1.11.1.24"/>
    </reaction>
</comment>
<dbReference type="PROSITE" id="PS51352">
    <property type="entry name" value="THIOREDOXIN_2"/>
    <property type="match status" value="1"/>
</dbReference>
<dbReference type="EMBL" id="FOHX01000016">
    <property type="protein sequence ID" value="SEU38815.1"/>
    <property type="molecule type" value="Genomic_DNA"/>
</dbReference>
<keyword evidence="5 6" id="KW-0676">Redox-active center</keyword>
<dbReference type="Pfam" id="PF08534">
    <property type="entry name" value="Redoxin"/>
    <property type="match status" value="1"/>
</dbReference>
<dbReference type="InterPro" id="IPR036249">
    <property type="entry name" value="Thioredoxin-like_sf"/>
</dbReference>
<gene>
    <name evidence="6" type="primary">tpx</name>
    <name evidence="8" type="ORF">SAMN05421811_11648</name>
</gene>
<name>A0A1I0LFG2_9ACTN</name>
<dbReference type="GO" id="GO:0008379">
    <property type="term" value="F:thioredoxin peroxidase activity"/>
    <property type="evidence" value="ECO:0007669"/>
    <property type="project" value="UniProtKB-UniRule"/>
</dbReference>
<dbReference type="AlphaFoldDB" id="A0A1I0LFG2"/>
<dbReference type="InterPro" id="IPR002065">
    <property type="entry name" value="TPX"/>
</dbReference>
<keyword evidence="1 6" id="KW-0575">Peroxidase</keyword>
<dbReference type="PANTHER" id="PTHR43110:SF1">
    <property type="entry name" value="THIOL PEROXIDASE"/>
    <property type="match status" value="1"/>
</dbReference>
<dbReference type="InterPro" id="IPR018219">
    <property type="entry name" value="Tpx_CS"/>
</dbReference>
<evidence type="ECO:0000256" key="6">
    <source>
        <dbReference type="HAMAP-Rule" id="MF_00269"/>
    </source>
</evidence>
<dbReference type="SUPFAM" id="SSF52833">
    <property type="entry name" value="Thioredoxin-like"/>
    <property type="match status" value="1"/>
</dbReference>
<feature type="domain" description="Thioredoxin" evidence="7">
    <location>
        <begin position="18"/>
        <end position="166"/>
    </location>
</feature>
<dbReference type="PROSITE" id="PS01265">
    <property type="entry name" value="TPX"/>
    <property type="match status" value="1"/>
</dbReference>